<dbReference type="AlphaFoldDB" id="A0A162AHZ5"/>
<dbReference type="Proteomes" id="UP000077755">
    <property type="component" value="Chromosome 3"/>
</dbReference>
<dbReference type="InterPro" id="IPR006571">
    <property type="entry name" value="TLDc_dom"/>
</dbReference>
<name>A0A162AHZ5_DAUCS</name>
<reference evidence="3" key="2">
    <citation type="submission" date="2022-03" db="EMBL/GenBank/DDBJ databases">
        <title>Draft title - Genomic analysis of global carrot germplasm unveils the trajectory of domestication and the origin of high carotenoid orange carrot.</title>
        <authorList>
            <person name="Iorizzo M."/>
            <person name="Ellison S."/>
            <person name="Senalik D."/>
            <person name="Macko-Podgorni A."/>
            <person name="Grzebelus D."/>
            <person name="Bostan H."/>
            <person name="Rolling W."/>
            <person name="Curaba J."/>
            <person name="Simon P."/>
        </authorList>
    </citation>
    <scope>NUCLEOTIDE SEQUENCE</scope>
    <source>
        <tissue evidence="3">Leaf</tissue>
    </source>
</reference>
<sequence length="534" mass="59031">MGASSSTEQVPSEQLEAESLAASTGSLTLLQNAFSKLSDPQTHSISPSSLQQIFGIHIEKLNYEAVAAPVGFAELLNHIGSSILDLFFLADKGGINWIEFLRGYTKCCGRTSASNSLTTLCRVFAMAAEKAGLSLKLKFEFDDSDCKMTGSLLASDLSMLLWVCWLMSWHHRNHRSQQKADHVIPDLNHLVLSAVESCNDVGSNIEKFNIMEFNGELPAGKIHMWALRTVPFLADSFGQFLHAKLLQVVSHEENLETSGPSVGDVASTKCNACLLTPGRAWAVSLNLRSTLHEDIVKTCFPNHVYERDENLLYRSGLHGRGLNRFWANVEGYKGPLLMLIAASSGDAHEGSEDSKEWIIGALTDQGFENKNTFYGTSCSLYALGPIFHTFSSSGKEKNCIYSHLQPAGRSYEPYPKPIGIGFGGTIGNNRIFLDEDFAKVTLNHHAVDKTYQPGSLCPGQGYLALQASVLDVEVWGLGGRSAKEVQNANKKREDLFTEQRRTIDLKTFSNWEDSPEKMMMDMMSNPNSVRREER</sequence>
<dbReference type="PROSITE" id="PS51886">
    <property type="entry name" value="TLDC"/>
    <property type="match status" value="1"/>
</dbReference>
<dbReference type="SMART" id="SM00584">
    <property type="entry name" value="TLDc"/>
    <property type="match status" value="1"/>
</dbReference>
<dbReference type="OrthoDB" id="289228at2759"/>
<dbReference type="Gramene" id="KZN01181">
    <property type="protein sequence ID" value="KZN01181"/>
    <property type="gene ID" value="DCAR_009935"/>
</dbReference>
<dbReference type="KEGG" id="dcr:108215434"/>
<dbReference type="OMA" id="GNERIFM"/>
<dbReference type="EMBL" id="LNRQ01000003">
    <property type="protein sequence ID" value="KZN01181.1"/>
    <property type="molecule type" value="Genomic_DNA"/>
</dbReference>
<keyword evidence="4" id="KW-1185">Reference proteome</keyword>
<feature type="domain" description="TLDc" evidence="1">
    <location>
        <begin position="286"/>
        <end position="478"/>
    </location>
</feature>
<evidence type="ECO:0000313" key="4">
    <source>
        <dbReference type="Proteomes" id="UP000077755"/>
    </source>
</evidence>
<organism evidence="2">
    <name type="scientific">Daucus carota subsp. sativus</name>
    <name type="common">Carrot</name>
    <dbReference type="NCBI Taxonomy" id="79200"/>
    <lineage>
        <taxon>Eukaryota</taxon>
        <taxon>Viridiplantae</taxon>
        <taxon>Streptophyta</taxon>
        <taxon>Embryophyta</taxon>
        <taxon>Tracheophyta</taxon>
        <taxon>Spermatophyta</taxon>
        <taxon>Magnoliopsida</taxon>
        <taxon>eudicotyledons</taxon>
        <taxon>Gunneridae</taxon>
        <taxon>Pentapetalae</taxon>
        <taxon>asterids</taxon>
        <taxon>campanulids</taxon>
        <taxon>Apiales</taxon>
        <taxon>Apiaceae</taxon>
        <taxon>Apioideae</taxon>
        <taxon>Scandiceae</taxon>
        <taxon>Daucinae</taxon>
        <taxon>Daucus</taxon>
        <taxon>Daucus sect. Daucus</taxon>
    </lineage>
</organism>
<reference evidence="2" key="1">
    <citation type="journal article" date="2016" name="Nat. Genet.">
        <title>A high-quality carrot genome assembly provides new insights into carotenoid accumulation and asterid genome evolution.</title>
        <authorList>
            <person name="Iorizzo M."/>
            <person name="Ellison S."/>
            <person name="Senalik D."/>
            <person name="Zeng P."/>
            <person name="Satapoomin P."/>
            <person name="Huang J."/>
            <person name="Bowman M."/>
            <person name="Iovene M."/>
            <person name="Sanseverino W."/>
            <person name="Cavagnaro P."/>
            <person name="Yildiz M."/>
            <person name="Macko-Podgorni A."/>
            <person name="Moranska E."/>
            <person name="Grzebelus E."/>
            <person name="Grzebelus D."/>
            <person name="Ashrafi H."/>
            <person name="Zheng Z."/>
            <person name="Cheng S."/>
            <person name="Spooner D."/>
            <person name="Van Deynze A."/>
            <person name="Simon P."/>
        </authorList>
    </citation>
    <scope>NUCLEOTIDE SEQUENCE [LARGE SCALE GENOMIC DNA]</scope>
    <source>
        <tissue evidence="2">Leaf</tissue>
    </source>
</reference>
<proteinExistence type="predicted"/>
<gene>
    <name evidence="2" type="ORF">DCAR_009935</name>
    <name evidence="3" type="ORF">DCAR_0311214</name>
</gene>
<dbReference type="Pfam" id="PF07534">
    <property type="entry name" value="TLD"/>
    <property type="match status" value="1"/>
</dbReference>
<evidence type="ECO:0000313" key="3">
    <source>
        <dbReference type="EMBL" id="WOG91959.1"/>
    </source>
</evidence>
<evidence type="ECO:0000313" key="2">
    <source>
        <dbReference type="EMBL" id="KZN01181.1"/>
    </source>
</evidence>
<dbReference type="PANTHER" id="PTHR23354:SF104">
    <property type="entry name" value="TLD-DOMAIN CONTAINING NUCLEOLAR PROTEIN"/>
    <property type="match status" value="1"/>
</dbReference>
<protein>
    <recommendedName>
        <fullName evidence="1">TLDc domain-containing protein</fullName>
    </recommendedName>
</protein>
<dbReference type="EMBL" id="CP093345">
    <property type="protein sequence ID" value="WOG91959.1"/>
    <property type="molecule type" value="Genomic_DNA"/>
</dbReference>
<dbReference type="PANTHER" id="PTHR23354">
    <property type="entry name" value="NUCLEOLAR PROTEIN 7/ESTROGEN RECEPTOR COACTIVATOR-RELATED"/>
    <property type="match status" value="1"/>
</dbReference>
<evidence type="ECO:0000259" key="1">
    <source>
        <dbReference type="PROSITE" id="PS51886"/>
    </source>
</evidence>
<accession>A0A162AHZ5</accession>